<dbReference type="GO" id="GO:2000022">
    <property type="term" value="P:regulation of jasmonic acid mediated signaling pathway"/>
    <property type="evidence" value="ECO:0007669"/>
    <property type="project" value="UniProtKB-UniRule"/>
</dbReference>
<comment type="caution">
    <text evidence="4">The sequence shown here is derived from an EMBL/GenBank/DDBJ whole genome shotgun (WGS) entry which is preliminary data.</text>
</comment>
<comment type="function">
    <text evidence="2">Repressor of jasmonate responses.</text>
</comment>
<comment type="subcellular location">
    <subcellularLocation>
        <location evidence="2">Nucleus</location>
    </subcellularLocation>
</comment>
<reference evidence="4 5" key="1">
    <citation type="submission" date="2024-02" db="EMBL/GenBank/DDBJ databases">
        <authorList>
            <person name="Vignale AGUSTIN F."/>
            <person name="Sosa J E."/>
            <person name="Modenutti C."/>
        </authorList>
    </citation>
    <scope>NUCLEOTIDE SEQUENCE [LARGE SCALE GENOMIC DNA]</scope>
</reference>
<dbReference type="PANTHER" id="PTHR33077">
    <property type="entry name" value="PROTEIN TIFY 4A-RELATED-RELATED"/>
    <property type="match status" value="1"/>
</dbReference>
<dbReference type="Proteomes" id="UP001642360">
    <property type="component" value="Unassembled WGS sequence"/>
</dbReference>
<keyword evidence="5" id="KW-1185">Reference proteome</keyword>
<dbReference type="GO" id="GO:0031347">
    <property type="term" value="P:regulation of defense response"/>
    <property type="evidence" value="ECO:0007669"/>
    <property type="project" value="UniProtKB-UniRule"/>
</dbReference>
<dbReference type="GO" id="GO:0005634">
    <property type="term" value="C:nucleus"/>
    <property type="evidence" value="ECO:0007669"/>
    <property type="project" value="UniProtKB-SubCell"/>
</dbReference>
<organism evidence="4 5">
    <name type="scientific">Ilex paraguariensis</name>
    <name type="common">yerba mate</name>
    <dbReference type="NCBI Taxonomy" id="185542"/>
    <lineage>
        <taxon>Eukaryota</taxon>
        <taxon>Viridiplantae</taxon>
        <taxon>Streptophyta</taxon>
        <taxon>Embryophyta</taxon>
        <taxon>Tracheophyta</taxon>
        <taxon>Spermatophyta</taxon>
        <taxon>Magnoliopsida</taxon>
        <taxon>eudicotyledons</taxon>
        <taxon>Gunneridae</taxon>
        <taxon>Pentapetalae</taxon>
        <taxon>asterids</taxon>
        <taxon>campanulids</taxon>
        <taxon>Aquifoliales</taxon>
        <taxon>Aquifoliaceae</taxon>
        <taxon>Ilex</taxon>
    </lineage>
</organism>
<accession>A0ABC8RQU8</accession>
<feature type="domain" description="Tify" evidence="3">
    <location>
        <begin position="9"/>
        <end position="44"/>
    </location>
</feature>
<dbReference type="InterPro" id="IPR010399">
    <property type="entry name" value="Tify_dom"/>
</dbReference>
<keyword evidence="2" id="KW-0539">Nucleus</keyword>
<evidence type="ECO:0000256" key="2">
    <source>
        <dbReference type="RuleBase" id="RU369065"/>
    </source>
</evidence>
<dbReference type="PANTHER" id="PTHR33077:SF102">
    <property type="entry name" value="PROTEIN TIFY"/>
    <property type="match status" value="1"/>
</dbReference>
<keyword evidence="2" id="KW-1184">Jasmonic acid signaling pathway</keyword>
<dbReference type="Pfam" id="PF06200">
    <property type="entry name" value="tify"/>
    <property type="match status" value="1"/>
</dbReference>
<gene>
    <name evidence="4" type="ORF">ILEXP_LOCUS15235</name>
</gene>
<dbReference type="GO" id="GO:0009611">
    <property type="term" value="P:response to wounding"/>
    <property type="evidence" value="ECO:0007669"/>
    <property type="project" value="UniProtKB-UniRule"/>
</dbReference>
<evidence type="ECO:0000256" key="1">
    <source>
        <dbReference type="ARBA" id="ARBA00008614"/>
    </source>
</evidence>
<dbReference type="EMBL" id="CAUOFW020001669">
    <property type="protein sequence ID" value="CAK9147348.1"/>
    <property type="molecule type" value="Genomic_DNA"/>
</dbReference>
<protein>
    <recommendedName>
        <fullName evidence="2">Protein TIFY</fullName>
    </recommendedName>
    <alternativeName>
        <fullName evidence="2">Jasmonate ZIM domain-containing protein</fullName>
    </alternativeName>
</protein>
<dbReference type="PROSITE" id="PS51320">
    <property type="entry name" value="TIFY"/>
    <property type="match status" value="1"/>
</dbReference>
<comment type="similarity">
    <text evidence="1 2">Belongs to the TIFY/JAZ family.</text>
</comment>
<evidence type="ECO:0000259" key="3">
    <source>
        <dbReference type="PROSITE" id="PS51320"/>
    </source>
</evidence>
<dbReference type="InterPro" id="IPR040390">
    <property type="entry name" value="TIFY/JAZ"/>
</dbReference>
<evidence type="ECO:0000313" key="4">
    <source>
        <dbReference type="EMBL" id="CAK9147348.1"/>
    </source>
</evidence>
<dbReference type="AlphaFoldDB" id="A0ABC8RQU8"/>
<proteinExistence type="inferred from homology"/>
<sequence length="93" mass="10089">MELPTSSDAKSSAAQLTIFYGGTINVYDKVTIDKAQAIMLLAGENSLSAPVVESVPTIDMTKVTKPVQPSNFPQFASYKQTFQLQESIPSNDF</sequence>
<comment type="domain">
    <text evidence="2">The jas domain is required for interaction with COI1.</text>
</comment>
<evidence type="ECO:0000313" key="5">
    <source>
        <dbReference type="Proteomes" id="UP001642360"/>
    </source>
</evidence>
<dbReference type="SMART" id="SM00979">
    <property type="entry name" value="TIFY"/>
    <property type="match status" value="1"/>
</dbReference>
<name>A0ABC8RQU8_9AQUA</name>